<dbReference type="Proteomes" id="UP000886595">
    <property type="component" value="Unassembled WGS sequence"/>
</dbReference>
<protein>
    <submittedName>
        <fullName evidence="1">Uncharacterized protein</fullName>
    </submittedName>
</protein>
<accession>A0A8X7R2P5</accession>
<sequence length="117" mass="12499">MWPAPDLDILSFRLLPLPEGCSLFYSSAWLGFNQGEVEEKKRCVCIFLAIPRPWLGPPSGVTSFLSGQPAFGSGVRTFFFGVGHLAFDSGDPLVSSVASLAFGSIDVHDGFLSGSVD</sequence>
<name>A0A8X7R2P5_BRACI</name>
<evidence type="ECO:0000313" key="1">
    <source>
        <dbReference type="EMBL" id="KAG2279355.1"/>
    </source>
</evidence>
<keyword evidence="2" id="KW-1185">Reference proteome</keyword>
<comment type="caution">
    <text evidence="1">The sequence shown here is derived from an EMBL/GenBank/DDBJ whole genome shotgun (WGS) entry which is preliminary data.</text>
</comment>
<dbReference type="AlphaFoldDB" id="A0A8X7R2P5"/>
<proteinExistence type="predicted"/>
<evidence type="ECO:0000313" key="2">
    <source>
        <dbReference type="Proteomes" id="UP000886595"/>
    </source>
</evidence>
<reference evidence="1 2" key="1">
    <citation type="submission" date="2020-02" db="EMBL/GenBank/DDBJ databases">
        <authorList>
            <person name="Ma Q."/>
            <person name="Huang Y."/>
            <person name="Song X."/>
            <person name="Pei D."/>
        </authorList>
    </citation>
    <scope>NUCLEOTIDE SEQUENCE [LARGE SCALE GENOMIC DNA]</scope>
    <source>
        <strain evidence="1">Sxm20200214</strain>
        <tissue evidence="1">Leaf</tissue>
    </source>
</reference>
<dbReference type="EMBL" id="JAAMPC010000011">
    <property type="protein sequence ID" value="KAG2279355.1"/>
    <property type="molecule type" value="Genomic_DNA"/>
</dbReference>
<gene>
    <name evidence="1" type="ORF">Bca52824_050575</name>
</gene>
<organism evidence="1 2">
    <name type="scientific">Brassica carinata</name>
    <name type="common">Ethiopian mustard</name>
    <name type="synonym">Abyssinian cabbage</name>
    <dbReference type="NCBI Taxonomy" id="52824"/>
    <lineage>
        <taxon>Eukaryota</taxon>
        <taxon>Viridiplantae</taxon>
        <taxon>Streptophyta</taxon>
        <taxon>Embryophyta</taxon>
        <taxon>Tracheophyta</taxon>
        <taxon>Spermatophyta</taxon>
        <taxon>Magnoliopsida</taxon>
        <taxon>eudicotyledons</taxon>
        <taxon>Gunneridae</taxon>
        <taxon>Pentapetalae</taxon>
        <taxon>rosids</taxon>
        <taxon>malvids</taxon>
        <taxon>Brassicales</taxon>
        <taxon>Brassicaceae</taxon>
        <taxon>Brassiceae</taxon>
        <taxon>Brassica</taxon>
    </lineage>
</organism>